<dbReference type="GO" id="GO:0003700">
    <property type="term" value="F:DNA-binding transcription factor activity"/>
    <property type="evidence" value="ECO:0007669"/>
    <property type="project" value="InterPro"/>
</dbReference>
<dbReference type="CDD" id="cd14688">
    <property type="entry name" value="bZIP_YAP"/>
    <property type="match status" value="1"/>
</dbReference>
<dbReference type="InterPro" id="IPR046347">
    <property type="entry name" value="bZIP_sf"/>
</dbReference>
<evidence type="ECO:0000256" key="1">
    <source>
        <dbReference type="SAM" id="Coils"/>
    </source>
</evidence>
<dbReference type="SUPFAM" id="SSF57959">
    <property type="entry name" value="Leucine zipper domain"/>
    <property type="match status" value="1"/>
</dbReference>
<dbReference type="Gene3D" id="1.20.5.170">
    <property type="match status" value="1"/>
</dbReference>
<gene>
    <name evidence="3" type="ORF">LTR62_003131</name>
</gene>
<comment type="caution">
    <text evidence="3">The sequence shown here is derived from an EMBL/GenBank/DDBJ whole genome shotgun (WGS) entry which is preliminary data.</text>
</comment>
<dbReference type="PANTHER" id="PTHR40618:SF1">
    <property type="entry name" value="B-ZIP TRANSCRIPTION FACTOR (EUROFUNG)"/>
    <property type="match status" value="1"/>
</dbReference>
<dbReference type="Proteomes" id="UP001310890">
    <property type="component" value="Unassembled WGS sequence"/>
</dbReference>
<dbReference type="AlphaFoldDB" id="A0AAN7TFE4"/>
<reference evidence="3" key="1">
    <citation type="submission" date="2023-08" db="EMBL/GenBank/DDBJ databases">
        <title>Black Yeasts Isolated from many extreme environments.</title>
        <authorList>
            <person name="Coleine C."/>
            <person name="Stajich J.E."/>
            <person name="Selbmann L."/>
        </authorList>
    </citation>
    <scope>NUCLEOTIDE SEQUENCE</scope>
    <source>
        <strain evidence="3">CCFEE 5401</strain>
    </source>
</reference>
<sequence length="605" mass="66707">MPGIMPQTTSKKRKRAPATSASPEAEDDSRAKGRPRVDKQDGSAADRRRAQIRMAQRAYRQRKESTLDELRKRVSELTTTAELMNKTFLELKDLLSINNSAGQKSLWDTSLRFEQLMQAVRNPNEQPPDLLAREAEDREEVTGASRIDMMSTNVPAWMDHSIVRRTQHTSALTGAALLYGLIPEEKSTPASAPPAWMDGSPMAQASRASMLHPAMGYDLVAGGKELATQNEPNTYDIYMEPPSPLELQLPGELASVKTYSFQETSFGRRLHRASMEAGYYASLDPSRSDRDVEKMFRLSCVGRDRAKLMLAMKDILARGANQSLDFTEAPLIHVGGAGTHYPRRDQDGVLQTRKTSYDLGPIGPQTLALLETAARNNLSTDMTVQVAGYEGEWFDPYDVEGYLEEKGIHIDSTSSFVEVRIDVHASELSTSSGSGPSTPPFDSAATALGLEKGEMMKPSALEPRLETDGHKFSTTEFPDVGYSDAITGDWMTFLEPSQQDMNWLDFEGSSTQTPIELLQSHNMATTTNQSLHTANDLSALDFDAPPHIPPPTPPRSNTSAKEKSVMIDVAKLLKSLIKSGACLGRTPGYRRDDVDRALAWASFEL</sequence>
<name>A0AAN7TFE4_9PEZI</name>
<dbReference type="EMBL" id="JAVRRL010000020">
    <property type="protein sequence ID" value="KAK5114008.1"/>
    <property type="molecule type" value="Genomic_DNA"/>
</dbReference>
<evidence type="ECO:0000313" key="3">
    <source>
        <dbReference type="EMBL" id="KAK5114008.1"/>
    </source>
</evidence>
<organism evidence="3 4">
    <name type="scientific">Meristemomyces frigidus</name>
    <dbReference type="NCBI Taxonomy" id="1508187"/>
    <lineage>
        <taxon>Eukaryota</taxon>
        <taxon>Fungi</taxon>
        <taxon>Dikarya</taxon>
        <taxon>Ascomycota</taxon>
        <taxon>Pezizomycotina</taxon>
        <taxon>Dothideomycetes</taxon>
        <taxon>Dothideomycetidae</taxon>
        <taxon>Mycosphaerellales</taxon>
        <taxon>Teratosphaeriaceae</taxon>
        <taxon>Meristemomyces</taxon>
    </lineage>
</organism>
<evidence type="ECO:0008006" key="5">
    <source>
        <dbReference type="Google" id="ProtNLM"/>
    </source>
</evidence>
<evidence type="ECO:0000256" key="2">
    <source>
        <dbReference type="SAM" id="MobiDB-lite"/>
    </source>
</evidence>
<feature type="compositionally biased region" description="Basic and acidic residues" evidence="2">
    <location>
        <begin position="28"/>
        <end position="49"/>
    </location>
</feature>
<evidence type="ECO:0000313" key="4">
    <source>
        <dbReference type="Proteomes" id="UP001310890"/>
    </source>
</evidence>
<feature type="region of interest" description="Disordered" evidence="2">
    <location>
        <begin position="543"/>
        <end position="563"/>
    </location>
</feature>
<feature type="coiled-coil region" evidence="1">
    <location>
        <begin position="60"/>
        <end position="87"/>
    </location>
</feature>
<accession>A0AAN7TFE4</accession>
<protein>
    <recommendedName>
        <fullName evidence="5">BZIP domain-containing protein</fullName>
    </recommendedName>
</protein>
<keyword evidence="1" id="KW-0175">Coiled coil</keyword>
<feature type="region of interest" description="Disordered" evidence="2">
    <location>
        <begin position="1"/>
        <end position="49"/>
    </location>
</feature>
<proteinExistence type="predicted"/>
<dbReference type="PANTHER" id="PTHR40618">
    <property type="entry name" value="B-ZIP TRANSCRIPTION FACTOR (EUROFUNG)-RELATED"/>
    <property type="match status" value="1"/>
</dbReference>